<proteinExistence type="predicted"/>
<feature type="region of interest" description="Disordered" evidence="1">
    <location>
        <begin position="1"/>
        <end position="65"/>
    </location>
</feature>
<dbReference type="Proteomes" id="UP000233551">
    <property type="component" value="Unassembled WGS sequence"/>
</dbReference>
<evidence type="ECO:0000256" key="1">
    <source>
        <dbReference type="SAM" id="MobiDB-lite"/>
    </source>
</evidence>
<sequence length="126" mass="14159">MAYVEGVPRTPRPGRLNGPRPTGRKQNEDARHRIYNRKVETPKVGGMGRTIETRTRMGRSFPSIDRGVSDSLMLMISVNHGMTTMPLSGKACDVHIQIKDRVTRKGLKRTRASRLEPPQIGPRLES</sequence>
<feature type="compositionally biased region" description="Basic and acidic residues" evidence="1">
    <location>
        <begin position="25"/>
        <end position="41"/>
    </location>
</feature>
<protein>
    <submittedName>
        <fullName evidence="2">Uncharacterized protein</fullName>
    </submittedName>
</protein>
<reference evidence="2 3" key="1">
    <citation type="submission" date="2017-11" db="EMBL/GenBank/DDBJ databases">
        <title>De-novo sequencing of pomegranate (Punica granatum L.) genome.</title>
        <authorList>
            <person name="Akparov Z."/>
            <person name="Amiraslanov A."/>
            <person name="Hajiyeva S."/>
            <person name="Abbasov M."/>
            <person name="Kaur K."/>
            <person name="Hamwieh A."/>
            <person name="Solovyev V."/>
            <person name="Salamov A."/>
            <person name="Braich B."/>
            <person name="Kosarev P."/>
            <person name="Mahmoud A."/>
            <person name="Hajiyev E."/>
            <person name="Babayeva S."/>
            <person name="Izzatullayeva V."/>
            <person name="Mammadov A."/>
            <person name="Mammadov A."/>
            <person name="Sharifova S."/>
            <person name="Ojaghi J."/>
            <person name="Eynullazada K."/>
            <person name="Bayramov B."/>
            <person name="Abdulazimova A."/>
            <person name="Shahmuradov I."/>
        </authorList>
    </citation>
    <scope>NUCLEOTIDE SEQUENCE [LARGE SCALE GENOMIC DNA]</scope>
    <source>
        <strain evidence="3">cv. AG2017</strain>
        <tissue evidence="2">Leaf</tissue>
    </source>
</reference>
<accession>A0A2I0JGM1</accession>
<comment type="caution">
    <text evidence="2">The sequence shown here is derived from an EMBL/GenBank/DDBJ whole genome shotgun (WGS) entry which is preliminary data.</text>
</comment>
<gene>
    <name evidence="2" type="ORF">CRG98_024178</name>
</gene>
<dbReference type="EMBL" id="PGOL01001703">
    <property type="protein sequence ID" value="PKI55405.1"/>
    <property type="molecule type" value="Genomic_DNA"/>
</dbReference>
<keyword evidence="3" id="KW-1185">Reference proteome</keyword>
<organism evidence="2 3">
    <name type="scientific">Punica granatum</name>
    <name type="common">Pomegranate</name>
    <dbReference type="NCBI Taxonomy" id="22663"/>
    <lineage>
        <taxon>Eukaryota</taxon>
        <taxon>Viridiplantae</taxon>
        <taxon>Streptophyta</taxon>
        <taxon>Embryophyta</taxon>
        <taxon>Tracheophyta</taxon>
        <taxon>Spermatophyta</taxon>
        <taxon>Magnoliopsida</taxon>
        <taxon>eudicotyledons</taxon>
        <taxon>Gunneridae</taxon>
        <taxon>Pentapetalae</taxon>
        <taxon>rosids</taxon>
        <taxon>malvids</taxon>
        <taxon>Myrtales</taxon>
        <taxon>Lythraceae</taxon>
        <taxon>Punica</taxon>
    </lineage>
</organism>
<feature type="region of interest" description="Disordered" evidence="1">
    <location>
        <begin position="105"/>
        <end position="126"/>
    </location>
</feature>
<name>A0A2I0JGM1_PUNGR</name>
<evidence type="ECO:0000313" key="2">
    <source>
        <dbReference type="EMBL" id="PKI55405.1"/>
    </source>
</evidence>
<dbReference type="AlphaFoldDB" id="A0A2I0JGM1"/>
<evidence type="ECO:0000313" key="3">
    <source>
        <dbReference type="Proteomes" id="UP000233551"/>
    </source>
</evidence>